<keyword evidence="1" id="KW-1133">Transmembrane helix</keyword>
<protein>
    <submittedName>
        <fullName evidence="2">Uncharacterized protein</fullName>
    </submittedName>
</protein>
<accession>J3MII8</accession>
<keyword evidence="1" id="KW-0472">Membrane</keyword>
<dbReference type="Proteomes" id="UP000006038">
    <property type="component" value="Chromosome 7"/>
</dbReference>
<reference evidence="2" key="1">
    <citation type="journal article" date="2013" name="Nat. Commun.">
        <title>Whole-genome sequencing of Oryza brachyantha reveals mechanisms underlying Oryza genome evolution.</title>
        <authorList>
            <person name="Chen J."/>
            <person name="Huang Q."/>
            <person name="Gao D."/>
            <person name="Wang J."/>
            <person name="Lang Y."/>
            <person name="Liu T."/>
            <person name="Li B."/>
            <person name="Bai Z."/>
            <person name="Luis Goicoechea J."/>
            <person name="Liang C."/>
            <person name="Chen C."/>
            <person name="Zhang W."/>
            <person name="Sun S."/>
            <person name="Liao Y."/>
            <person name="Zhang X."/>
            <person name="Yang L."/>
            <person name="Song C."/>
            <person name="Wang M."/>
            <person name="Shi J."/>
            <person name="Liu G."/>
            <person name="Liu J."/>
            <person name="Zhou H."/>
            <person name="Zhou W."/>
            <person name="Yu Q."/>
            <person name="An N."/>
            <person name="Chen Y."/>
            <person name="Cai Q."/>
            <person name="Wang B."/>
            <person name="Liu B."/>
            <person name="Min J."/>
            <person name="Huang Y."/>
            <person name="Wu H."/>
            <person name="Li Z."/>
            <person name="Zhang Y."/>
            <person name="Yin Y."/>
            <person name="Song W."/>
            <person name="Jiang J."/>
            <person name="Jackson S.A."/>
            <person name="Wing R.A."/>
            <person name="Wang J."/>
            <person name="Chen M."/>
        </authorList>
    </citation>
    <scope>NUCLEOTIDE SEQUENCE [LARGE SCALE GENOMIC DNA]</scope>
    <source>
        <strain evidence="2">cv. IRGC 101232</strain>
    </source>
</reference>
<dbReference type="HOGENOM" id="CLU_177286_0_0_1"/>
<keyword evidence="1" id="KW-0812">Transmembrane</keyword>
<dbReference type="EnsemblPlants" id="OB07G12200.1">
    <property type="protein sequence ID" value="OB07G12200.1"/>
    <property type="gene ID" value="OB07G12200"/>
</dbReference>
<evidence type="ECO:0000313" key="2">
    <source>
        <dbReference type="EnsemblPlants" id="OB07G12200.1"/>
    </source>
</evidence>
<dbReference type="GeneID" id="107304604"/>
<dbReference type="KEGG" id="obr:107304604"/>
<evidence type="ECO:0000256" key="1">
    <source>
        <dbReference type="SAM" id="Phobius"/>
    </source>
</evidence>
<dbReference type="RefSeq" id="XP_015695009.1">
    <property type="nucleotide sequence ID" value="XM_015839523.1"/>
</dbReference>
<feature type="transmembrane region" description="Helical" evidence="1">
    <location>
        <begin position="79"/>
        <end position="105"/>
    </location>
</feature>
<dbReference type="AlphaFoldDB" id="J3MII8"/>
<proteinExistence type="predicted"/>
<name>J3MII8_ORYBR</name>
<gene>
    <name evidence="2" type="primary">LOC107304604</name>
</gene>
<evidence type="ECO:0000313" key="3">
    <source>
        <dbReference type="Proteomes" id="UP000006038"/>
    </source>
</evidence>
<reference evidence="2" key="2">
    <citation type="submission" date="2013-04" db="UniProtKB">
        <authorList>
            <consortium name="EnsemblPlants"/>
        </authorList>
    </citation>
    <scope>IDENTIFICATION</scope>
</reference>
<keyword evidence="3" id="KW-1185">Reference proteome</keyword>
<sequence>MALRHLAGKLRLAAGLHGAVPPRAPPAAGRPRFLARSSQGVKNGRAIKRQSGEVQNGRGELEREILRDIERTIDSLPRIAALSMLGGAAGLAAVFYGGVFLVAAANK</sequence>
<organism evidence="2">
    <name type="scientific">Oryza brachyantha</name>
    <name type="common">malo sina</name>
    <dbReference type="NCBI Taxonomy" id="4533"/>
    <lineage>
        <taxon>Eukaryota</taxon>
        <taxon>Viridiplantae</taxon>
        <taxon>Streptophyta</taxon>
        <taxon>Embryophyta</taxon>
        <taxon>Tracheophyta</taxon>
        <taxon>Spermatophyta</taxon>
        <taxon>Magnoliopsida</taxon>
        <taxon>Liliopsida</taxon>
        <taxon>Poales</taxon>
        <taxon>Poaceae</taxon>
        <taxon>BOP clade</taxon>
        <taxon>Oryzoideae</taxon>
        <taxon>Oryzeae</taxon>
        <taxon>Oryzinae</taxon>
        <taxon>Oryza</taxon>
    </lineage>
</organism>
<dbReference type="Gramene" id="OB07G12200.1">
    <property type="protein sequence ID" value="OB07G12200.1"/>
    <property type="gene ID" value="OB07G12200"/>
</dbReference>